<dbReference type="GO" id="GO:0006307">
    <property type="term" value="P:DNA alkylation repair"/>
    <property type="evidence" value="ECO:0007669"/>
    <property type="project" value="TreeGrafter"/>
</dbReference>
<dbReference type="Pfam" id="PF12833">
    <property type="entry name" value="HTH_18"/>
    <property type="match status" value="1"/>
</dbReference>
<dbReference type="RefSeq" id="WP_208020172.1">
    <property type="nucleotide sequence ID" value="NZ_JAAONY010000002.1"/>
</dbReference>
<dbReference type="InParanoid" id="A0A7X0JVZ8"/>
<dbReference type="InterPro" id="IPR011257">
    <property type="entry name" value="DNA_glycosylase"/>
</dbReference>
<dbReference type="SMART" id="SM00342">
    <property type="entry name" value="HTH_ARAC"/>
    <property type="match status" value="1"/>
</dbReference>
<dbReference type="Gene3D" id="1.10.340.30">
    <property type="entry name" value="Hypothetical protein, domain 2"/>
    <property type="match status" value="1"/>
</dbReference>
<dbReference type="GO" id="GO:0043565">
    <property type="term" value="F:sequence-specific DNA binding"/>
    <property type="evidence" value="ECO:0007669"/>
    <property type="project" value="InterPro"/>
</dbReference>
<gene>
    <name evidence="15" type="ORF">HNR48_002701</name>
</gene>
<dbReference type="GO" id="GO:0008725">
    <property type="term" value="F:DNA-3-methyladenine glycosylase activity"/>
    <property type="evidence" value="ECO:0007669"/>
    <property type="project" value="TreeGrafter"/>
</dbReference>
<keyword evidence="9" id="KW-0805">Transcription regulation</keyword>
<evidence type="ECO:0000256" key="13">
    <source>
        <dbReference type="ARBA" id="ARBA00023204"/>
    </source>
</evidence>
<name>A0A7X0JVZ8_9GAMM</name>
<keyword evidence="12" id="KW-0804">Transcription</keyword>
<evidence type="ECO:0000256" key="9">
    <source>
        <dbReference type="ARBA" id="ARBA00023015"/>
    </source>
</evidence>
<dbReference type="Gene3D" id="3.40.10.10">
    <property type="entry name" value="DNA Methylphosphotriester Repair Domain"/>
    <property type="match status" value="1"/>
</dbReference>
<evidence type="ECO:0000256" key="12">
    <source>
        <dbReference type="ARBA" id="ARBA00023163"/>
    </source>
</evidence>
<evidence type="ECO:0000256" key="1">
    <source>
        <dbReference type="ARBA" id="ARBA00000086"/>
    </source>
</evidence>
<dbReference type="AlphaFoldDB" id="A0A7X0JVZ8"/>
<dbReference type="FunCoup" id="A0A7X0JVZ8">
    <property type="interactions" value="190"/>
</dbReference>
<keyword evidence="11" id="KW-0010">Activator</keyword>
<dbReference type="InterPro" id="IPR037046">
    <property type="entry name" value="AlkA_N_sf"/>
</dbReference>
<evidence type="ECO:0000256" key="3">
    <source>
        <dbReference type="ARBA" id="ARBA00012000"/>
    </source>
</evidence>
<dbReference type="GO" id="GO:0003700">
    <property type="term" value="F:DNA-binding transcription factor activity"/>
    <property type="evidence" value="ECO:0007669"/>
    <property type="project" value="InterPro"/>
</dbReference>
<protein>
    <recommendedName>
        <fullName evidence="3">DNA-3-methyladenine glycosylase II</fullName>
        <ecNumber evidence="3">3.2.2.21</ecNumber>
    </recommendedName>
</protein>
<dbReference type="SUPFAM" id="SSF48150">
    <property type="entry name" value="DNA-glycosylase"/>
    <property type="match status" value="1"/>
</dbReference>
<dbReference type="Gene3D" id="1.10.10.60">
    <property type="entry name" value="Homeodomain-like"/>
    <property type="match status" value="1"/>
</dbReference>
<dbReference type="InterPro" id="IPR004026">
    <property type="entry name" value="Ada_DNA_repair_Zn-bd"/>
</dbReference>
<evidence type="ECO:0000256" key="10">
    <source>
        <dbReference type="ARBA" id="ARBA00023125"/>
    </source>
</evidence>
<dbReference type="PANTHER" id="PTHR43003">
    <property type="entry name" value="DNA-3-METHYLADENINE GLYCOSYLASE"/>
    <property type="match status" value="1"/>
</dbReference>
<dbReference type="InterPro" id="IPR051912">
    <property type="entry name" value="Alkylbase_DNA_Glycosylase/TA"/>
</dbReference>
<keyword evidence="15" id="KW-0378">Hydrolase</keyword>
<dbReference type="InterPro" id="IPR035451">
    <property type="entry name" value="Ada-like_dom_sf"/>
</dbReference>
<dbReference type="GO" id="GO:0032259">
    <property type="term" value="P:methylation"/>
    <property type="evidence" value="ECO:0007669"/>
    <property type="project" value="UniProtKB-KW"/>
</dbReference>
<reference evidence="15 16" key="1">
    <citation type="submission" date="2020-08" db="EMBL/GenBank/DDBJ databases">
        <title>Genomic Encyclopedia of Type Strains, Phase IV (KMG-IV): sequencing the most valuable type-strain genomes for metagenomic binning, comparative biology and taxonomic classification.</title>
        <authorList>
            <person name="Goeker M."/>
        </authorList>
    </citation>
    <scope>NUCLEOTIDE SEQUENCE [LARGE SCALE GENOMIC DNA]</scope>
    <source>
        <strain evidence="15 16">DSM 22368</strain>
    </source>
</reference>
<dbReference type="SMART" id="SM00478">
    <property type="entry name" value="ENDO3c"/>
    <property type="match status" value="1"/>
</dbReference>
<dbReference type="CDD" id="cd00056">
    <property type="entry name" value="ENDO3c"/>
    <property type="match status" value="1"/>
</dbReference>
<dbReference type="InterPro" id="IPR009057">
    <property type="entry name" value="Homeodomain-like_sf"/>
</dbReference>
<evidence type="ECO:0000256" key="4">
    <source>
        <dbReference type="ARBA" id="ARBA00022603"/>
    </source>
</evidence>
<dbReference type="SUPFAM" id="SSF46689">
    <property type="entry name" value="Homeodomain-like"/>
    <property type="match status" value="2"/>
</dbReference>
<dbReference type="Proteomes" id="UP000528457">
    <property type="component" value="Unassembled WGS sequence"/>
</dbReference>
<keyword evidence="5" id="KW-0808">Transferase</keyword>
<evidence type="ECO:0000256" key="7">
    <source>
        <dbReference type="ARBA" id="ARBA00022763"/>
    </source>
</evidence>
<dbReference type="SUPFAM" id="SSF57884">
    <property type="entry name" value="Ada DNA repair protein, N-terminal domain (N-Ada 10)"/>
    <property type="match status" value="1"/>
</dbReference>
<keyword evidence="8" id="KW-0862">Zinc</keyword>
<evidence type="ECO:0000256" key="11">
    <source>
        <dbReference type="ARBA" id="ARBA00023159"/>
    </source>
</evidence>
<dbReference type="GO" id="GO:0006285">
    <property type="term" value="P:base-excision repair, AP site formation"/>
    <property type="evidence" value="ECO:0007669"/>
    <property type="project" value="TreeGrafter"/>
</dbReference>
<dbReference type="PANTHER" id="PTHR43003:SF13">
    <property type="entry name" value="DNA-3-METHYLADENINE GLYCOSYLASE 2"/>
    <property type="match status" value="1"/>
</dbReference>
<dbReference type="GO" id="GO:0008270">
    <property type="term" value="F:zinc ion binding"/>
    <property type="evidence" value="ECO:0007669"/>
    <property type="project" value="InterPro"/>
</dbReference>
<keyword evidence="10" id="KW-0238">DNA-binding</keyword>
<dbReference type="GO" id="GO:0032131">
    <property type="term" value="F:alkylated DNA binding"/>
    <property type="evidence" value="ECO:0007669"/>
    <property type="project" value="TreeGrafter"/>
</dbReference>
<evidence type="ECO:0000259" key="14">
    <source>
        <dbReference type="PROSITE" id="PS01124"/>
    </source>
</evidence>
<dbReference type="GO" id="GO:0005737">
    <property type="term" value="C:cytoplasm"/>
    <property type="evidence" value="ECO:0007669"/>
    <property type="project" value="TreeGrafter"/>
</dbReference>
<dbReference type="PROSITE" id="PS01124">
    <property type="entry name" value="HTH_ARAC_FAMILY_2"/>
    <property type="match status" value="1"/>
</dbReference>
<evidence type="ECO:0000256" key="2">
    <source>
        <dbReference type="ARBA" id="ARBA00001947"/>
    </source>
</evidence>
<organism evidence="15 16">
    <name type="scientific">Pseudoteredinibacter isoporae</name>
    <dbReference type="NCBI Taxonomy" id="570281"/>
    <lineage>
        <taxon>Bacteria</taxon>
        <taxon>Pseudomonadati</taxon>
        <taxon>Pseudomonadota</taxon>
        <taxon>Gammaproteobacteria</taxon>
        <taxon>Cellvibrionales</taxon>
        <taxon>Cellvibrionaceae</taxon>
        <taxon>Pseudoteredinibacter</taxon>
    </lineage>
</organism>
<dbReference type="SMART" id="SM01009">
    <property type="entry name" value="AlkA_N"/>
    <property type="match status" value="1"/>
</dbReference>
<evidence type="ECO:0000313" key="16">
    <source>
        <dbReference type="Proteomes" id="UP000528457"/>
    </source>
</evidence>
<comment type="cofactor">
    <cofactor evidence="2">
        <name>Zn(2+)</name>
        <dbReference type="ChEBI" id="CHEBI:29105"/>
    </cofactor>
</comment>
<evidence type="ECO:0000256" key="6">
    <source>
        <dbReference type="ARBA" id="ARBA00022723"/>
    </source>
</evidence>
<dbReference type="InterPro" id="IPR010316">
    <property type="entry name" value="AlkA_N"/>
</dbReference>
<dbReference type="EMBL" id="JACHHT010000002">
    <property type="protein sequence ID" value="MBB6522416.1"/>
    <property type="molecule type" value="Genomic_DNA"/>
</dbReference>
<dbReference type="InterPro" id="IPR003265">
    <property type="entry name" value="HhH-GPD_domain"/>
</dbReference>
<keyword evidence="13" id="KW-0234">DNA repair</keyword>
<dbReference type="Pfam" id="PF06029">
    <property type="entry name" value="AlkA_N"/>
    <property type="match status" value="1"/>
</dbReference>
<keyword evidence="7" id="KW-0227">DNA damage</keyword>
<sequence>MENAMTANFNNEQFHQARLSRDARFDGLFYVAVKTTGIYCRPICPAPAAKEKNVDYYEHAWQAQADGFRPCYRCRPDASPGSAAWRGTHSSVSRAMSLIDDGVLDEQAMPELAERLGMSDRYLRKLFQQHIGLSPQHYAQLKRCDFAKQLVQSSQLSITDIALASGFGSVRQFNEQFKKYAGQTPSSLRKQARNNKTENIIELPLYYRPPYNWKQFNRFLSKRYLNGLEWLDDNSYGRSFSWQGSEHISHGKFTVHHQPQKNGFLLKLEIDQLADLRAVIANIRRLLDLDANSLLIEQQLQKACPELTLCEGLRLPGTWDAYEAGIRAILGQQISVQAAKQHMENLLKHYGEHKNGQVYFPKAETLAAMDFDIFKMPGARKACLKNFARYYCQHAPWTLNAEEWLALKGIGPWTVNYATMRGQSQPDILLDGDLGVKKGLDQHGIHIDCDAAKPWRSYLTLQLWELLQ</sequence>
<dbReference type="EC" id="3.2.2.21" evidence="3"/>
<dbReference type="InterPro" id="IPR018060">
    <property type="entry name" value="HTH_AraC"/>
</dbReference>
<dbReference type="Pfam" id="PF02805">
    <property type="entry name" value="Ada_Zn_binding"/>
    <property type="match status" value="1"/>
</dbReference>
<keyword evidence="15" id="KW-0326">Glycosidase</keyword>
<dbReference type="FunFam" id="3.40.10.10:FF:000001">
    <property type="entry name" value="DNA-3-methyladenine glycosylase 2"/>
    <property type="match status" value="1"/>
</dbReference>
<dbReference type="Gene3D" id="3.30.310.20">
    <property type="entry name" value="DNA-3-methyladenine glycosylase AlkA, N-terminal domain"/>
    <property type="match status" value="1"/>
</dbReference>
<dbReference type="SUPFAM" id="SSF55945">
    <property type="entry name" value="TATA-box binding protein-like"/>
    <property type="match status" value="1"/>
</dbReference>
<comment type="caution">
    <text evidence="15">The sequence shown here is derived from an EMBL/GenBank/DDBJ whole genome shotgun (WGS) entry which is preliminary data.</text>
</comment>
<keyword evidence="6" id="KW-0479">Metal-binding</keyword>
<evidence type="ECO:0000256" key="5">
    <source>
        <dbReference type="ARBA" id="ARBA00022679"/>
    </source>
</evidence>
<feature type="domain" description="HTH araC/xylS-type" evidence="14">
    <location>
        <begin position="93"/>
        <end position="191"/>
    </location>
</feature>
<evidence type="ECO:0000256" key="8">
    <source>
        <dbReference type="ARBA" id="ARBA00022833"/>
    </source>
</evidence>
<keyword evidence="16" id="KW-1185">Reference proteome</keyword>
<comment type="catalytic activity">
    <reaction evidence="1">
        <text>Hydrolysis of alkylated DNA, releasing 3-methyladenine, 3-methylguanine, 7-methylguanine and 7-methyladenine.</text>
        <dbReference type="EC" id="3.2.2.21"/>
    </reaction>
</comment>
<dbReference type="GO" id="GO:0043916">
    <property type="term" value="F:DNA-7-methylguanine glycosylase activity"/>
    <property type="evidence" value="ECO:0007669"/>
    <property type="project" value="TreeGrafter"/>
</dbReference>
<accession>A0A7X0JVZ8</accession>
<dbReference type="GO" id="GO:0008168">
    <property type="term" value="F:methyltransferase activity"/>
    <property type="evidence" value="ECO:0007669"/>
    <property type="project" value="UniProtKB-KW"/>
</dbReference>
<dbReference type="GO" id="GO:0032993">
    <property type="term" value="C:protein-DNA complex"/>
    <property type="evidence" value="ECO:0007669"/>
    <property type="project" value="TreeGrafter"/>
</dbReference>
<proteinExistence type="predicted"/>
<keyword evidence="4" id="KW-0489">Methyltransferase</keyword>
<evidence type="ECO:0000313" key="15">
    <source>
        <dbReference type="EMBL" id="MBB6522416.1"/>
    </source>
</evidence>